<name>A0A438HGX1_VITVI</name>
<comment type="caution">
    <text evidence="1">The sequence shown here is derived from an EMBL/GenBank/DDBJ whole genome shotgun (WGS) entry which is preliminary data.</text>
</comment>
<dbReference type="Proteomes" id="UP000288805">
    <property type="component" value="Unassembled WGS sequence"/>
</dbReference>
<sequence length="225" mass="26798">MSDEWALHKLSQINIGRDIEKLMFDHPYWDRVKQVSYFEPLYVVLRIMDLEVVPTMPFVYKLMQVMKENLIRQQVGDWIFKILKDSWEKTLKHSLHATTYFLNPRFQYRHGVGSDPNLIQAIHDIFAKLDSNVESIGQFGNEKMIELLRKITLIFLTFQSRWVKKKRINYSNGSNLYIEMMKMVILIHQLLLMLENLELMLNVCCPKKFTVKVLAKIPRIHFKGH</sequence>
<reference evidence="1 2" key="1">
    <citation type="journal article" date="2018" name="PLoS Genet.">
        <title>Population sequencing reveals clonal diversity and ancestral inbreeding in the grapevine cultivar Chardonnay.</title>
        <authorList>
            <person name="Roach M.J."/>
            <person name="Johnson D.L."/>
            <person name="Bohlmann J."/>
            <person name="van Vuuren H.J."/>
            <person name="Jones S.J."/>
            <person name="Pretorius I.S."/>
            <person name="Schmidt S.A."/>
            <person name="Borneman A.R."/>
        </authorList>
    </citation>
    <scope>NUCLEOTIDE SEQUENCE [LARGE SCALE GENOMIC DNA]</scope>
    <source>
        <strain evidence="2">cv. Chardonnay</strain>
        <tissue evidence="1">Leaf</tissue>
    </source>
</reference>
<accession>A0A438HGX1</accession>
<evidence type="ECO:0000313" key="2">
    <source>
        <dbReference type="Proteomes" id="UP000288805"/>
    </source>
</evidence>
<dbReference type="AlphaFoldDB" id="A0A438HGX1"/>
<protein>
    <submittedName>
        <fullName evidence="1">Uncharacterized protein</fullName>
    </submittedName>
</protein>
<proteinExistence type="predicted"/>
<dbReference type="InterPro" id="IPR012337">
    <property type="entry name" value="RNaseH-like_sf"/>
</dbReference>
<dbReference type="SUPFAM" id="SSF53098">
    <property type="entry name" value="Ribonuclease H-like"/>
    <property type="match status" value="1"/>
</dbReference>
<gene>
    <name evidence="1" type="ORF">CK203_046033</name>
</gene>
<dbReference type="EMBL" id="QGNW01000224">
    <property type="protein sequence ID" value="RVW83668.1"/>
    <property type="molecule type" value="Genomic_DNA"/>
</dbReference>
<organism evidence="1 2">
    <name type="scientific">Vitis vinifera</name>
    <name type="common">Grape</name>
    <dbReference type="NCBI Taxonomy" id="29760"/>
    <lineage>
        <taxon>Eukaryota</taxon>
        <taxon>Viridiplantae</taxon>
        <taxon>Streptophyta</taxon>
        <taxon>Embryophyta</taxon>
        <taxon>Tracheophyta</taxon>
        <taxon>Spermatophyta</taxon>
        <taxon>Magnoliopsida</taxon>
        <taxon>eudicotyledons</taxon>
        <taxon>Gunneridae</taxon>
        <taxon>Pentapetalae</taxon>
        <taxon>rosids</taxon>
        <taxon>Vitales</taxon>
        <taxon>Vitaceae</taxon>
        <taxon>Viteae</taxon>
        <taxon>Vitis</taxon>
    </lineage>
</organism>
<evidence type="ECO:0000313" key="1">
    <source>
        <dbReference type="EMBL" id="RVW83668.1"/>
    </source>
</evidence>